<comment type="caution">
    <text evidence="2">The sequence shown here is derived from an EMBL/GenBank/DDBJ whole genome shotgun (WGS) entry which is preliminary data.</text>
</comment>
<dbReference type="GO" id="GO:0006635">
    <property type="term" value="P:fatty acid beta-oxidation"/>
    <property type="evidence" value="ECO:0007669"/>
    <property type="project" value="TreeGrafter"/>
</dbReference>
<proteinExistence type="predicted"/>
<organism evidence="2 3">
    <name type="scientific">Leishmania orientalis</name>
    <dbReference type="NCBI Taxonomy" id="2249476"/>
    <lineage>
        <taxon>Eukaryota</taxon>
        <taxon>Discoba</taxon>
        <taxon>Euglenozoa</taxon>
        <taxon>Kinetoplastea</taxon>
        <taxon>Metakinetoplastina</taxon>
        <taxon>Trypanosomatida</taxon>
        <taxon>Trypanosomatidae</taxon>
        <taxon>Leishmaniinae</taxon>
        <taxon>Leishmania</taxon>
    </lineage>
</organism>
<reference evidence="3" key="1">
    <citation type="journal article" date="2021" name="Microbiol. Resour. Announc.">
        <title>LGAAP: Leishmaniinae Genome Assembly and Annotation Pipeline.</title>
        <authorList>
            <person name="Almutairi H."/>
            <person name="Urbaniak M.D."/>
            <person name="Bates M.D."/>
            <person name="Jariyapan N."/>
            <person name="Kwakye-Nuako G."/>
            <person name="Thomaz-Soccol V."/>
            <person name="Al-Salem W.S."/>
            <person name="Dillon R.J."/>
            <person name="Bates P.A."/>
            <person name="Gatherer D."/>
        </authorList>
    </citation>
    <scope>NUCLEOTIDE SEQUENCE [LARGE SCALE GENOMIC DNA]</scope>
</reference>
<feature type="region of interest" description="Disordered" evidence="1">
    <location>
        <begin position="52"/>
        <end position="77"/>
    </location>
</feature>
<evidence type="ECO:0000313" key="3">
    <source>
        <dbReference type="Proteomes" id="UP000674143"/>
    </source>
</evidence>
<dbReference type="GO" id="GO:0004300">
    <property type="term" value="F:enoyl-CoA hydratase activity"/>
    <property type="evidence" value="ECO:0007669"/>
    <property type="project" value="TreeGrafter"/>
</dbReference>
<reference evidence="3" key="2">
    <citation type="journal article" date="2021" name="Sci. Data">
        <title>Chromosome-scale genome sequencing, assembly and annotation of six genomes from subfamily Leishmaniinae.</title>
        <authorList>
            <person name="Almutairi H."/>
            <person name="Urbaniak M.D."/>
            <person name="Bates M.D."/>
            <person name="Jariyapan N."/>
            <person name="Kwakye-Nuako G."/>
            <person name="Thomaz Soccol V."/>
            <person name="Al-Salem W.S."/>
            <person name="Dillon R.J."/>
            <person name="Bates P.A."/>
            <person name="Gatherer D."/>
        </authorList>
    </citation>
    <scope>NUCLEOTIDE SEQUENCE [LARGE SCALE GENOMIC DNA]</scope>
</reference>
<feature type="region of interest" description="Disordered" evidence="1">
    <location>
        <begin position="268"/>
        <end position="290"/>
    </location>
</feature>
<feature type="compositionally biased region" description="Low complexity" evidence="1">
    <location>
        <begin position="277"/>
        <end position="290"/>
    </location>
</feature>
<name>A0A836G2Y1_9TRYP</name>
<feature type="region of interest" description="Disordered" evidence="1">
    <location>
        <begin position="222"/>
        <end position="252"/>
    </location>
</feature>
<dbReference type="Proteomes" id="UP000674143">
    <property type="component" value="Unassembled WGS sequence"/>
</dbReference>
<protein>
    <submittedName>
        <fullName evidence="2">Uncharacterized protein</fullName>
    </submittedName>
</protein>
<dbReference type="GO" id="GO:0016509">
    <property type="term" value="F:long-chain (3S)-3-hydroxyacyl-CoA dehydrogenase (NAD+) activity"/>
    <property type="evidence" value="ECO:0007669"/>
    <property type="project" value="TreeGrafter"/>
</dbReference>
<dbReference type="InterPro" id="IPR050136">
    <property type="entry name" value="FA_oxidation_alpha_subunit"/>
</dbReference>
<accession>A0A836G2Y1</accession>
<dbReference type="RefSeq" id="XP_067058840.1">
    <property type="nucleotide sequence ID" value="XM_067202739.1"/>
</dbReference>
<dbReference type="EMBL" id="JAFHLR010000036">
    <property type="protein sequence ID" value="KAG5465209.1"/>
    <property type="molecule type" value="Genomic_DNA"/>
</dbReference>
<dbReference type="PANTHER" id="PTHR43612:SF3">
    <property type="entry name" value="TRIFUNCTIONAL ENZYME SUBUNIT ALPHA, MITOCHONDRIAL"/>
    <property type="match status" value="1"/>
</dbReference>
<keyword evidence="3" id="KW-1185">Reference proteome</keyword>
<dbReference type="GO" id="GO:0016507">
    <property type="term" value="C:mitochondrial fatty acid beta-oxidation multienzyme complex"/>
    <property type="evidence" value="ECO:0007669"/>
    <property type="project" value="TreeGrafter"/>
</dbReference>
<dbReference type="AlphaFoldDB" id="A0A836G2Y1"/>
<feature type="compositionally biased region" description="Pro residues" evidence="1">
    <location>
        <begin position="241"/>
        <end position="251"/>
    </location>
</feature>
<dbReference type="GeneID" id="92356673"/>
<sequence length="1092" mass="116059">MRQLTQGTMSRPSTRPMSAVIIAHRMLGSLNQTSHSNATFDSRDAEEEITSLFPARRTVPEAGEHPRQRRRRGNGEADTLLSDILALGKQVADEQRRSRVSIPASRLRNASLTRVPTIGGPGGTASSLQPAKGSPDAKQVIAPPAPSPVAPVVSASIRERPAVLPPAPSSPREAALPPLQSWTPTFVLTPQNLQAISDAHGASDIAFTLAELEETLFSPAVEQTEGDASEANAEAPTTVLTPPPPPPPVAPAMPLNEALPTTLEPVAAPPTSDAVGATAPSLAEAAASPTAALDDPMTAFPTASTATRLHSGVNVTTICPLPSTSLTPSERCSPAERQPTRTLLATPILRCRMRGSAVEVSMTRPSPSLRELLEALHEAVSFVESLPALSQGPRLVHLGADSTSTACVSCSFLEAEGWTEVTSSAEESVAVHLLKERLLLRIAEGSTRGLRYIAELRTADLEAPLIVRDTAAELLLACDTHNVGFGARRHVPLNGTTEGAVRLSFSGIGVGVFPAPSTVLRLARAVTAMCNREAEHSFLKQMLTRASERSASEVAAVLPADIVSEVTQHLHTAPLSLSAALLRECMGAQGRARMGAVEAAGKGGAEKAHWLDAAWSMAKRWWELLQERRRGMWAARDKPPAACSARMASCVTANEVWRCLCEAILSPAADEVSTYQAISDAMLSPPVRRCRQNYLTVGSPGRGHTKASASLLPAVVVDVNASSLLRTSVADLASEICDQPADVVLVLSEDVRLPQKLQFLSSLHLTDTGSHHRVTVLLPGDPAEVDECVCLTRFSARLASQQSCCEAGPSKVPPCDPHWLHQLVEVSDARASGVVPGCSPAPHGAAPASLGEHYATHAWRRPCVTTRTSSVGLEMTAAVAIAWQRFITGAMGRAPKKALVEQFQRTHLAPLVLLRTHGAGDGCDSGAPAWWTTYDEMSMTQQRLSGSATVPRLMKRISAAWLPPSSASGVAPLTRYRDCVAECGVAFLFVLDIACQNLLRRTIDSSEQLNVLSIAALGLDTSAGGLVDVADRVAGDDVETIVFAMEDATTVHGARFASLPLLRWMVDHRLLFYQLTPQTMDHYIACCQEGGV</sequence>
<evidence type="ECO:0000313" key="2">
    <source>
        <dbReference type="EMBL" id="KAG5465209.1"/>
    </source>
</evidence>
<dbReference type="PANTHER" id="PTHR43612">
    <property type="entry name" value="TRIFUNCTIONAL ENZYME SUBUNIT ALPHA"/>
    <property type="match status" value="1"/>
</dbReference>
<dbReference type="KEGG" id="loi:92356673"/>
<feature type="region of interest" description="Disordered" evidence="1">
    <location>
        <begin position="113"/>
        <end position="145"/>
    </location>
</feature>
<evidence type="ECO:0000256" key="1">
    <source>
        <dbReference type="SAM" id="MobiDB-lite"/>
    </source>
</evidence>
<gene>
    <name evidence="2" type="ORF">LSCM4_00662</name>
</gene>